<protein>
    <submittedName>
        <fullName evidence="1">T9SS type A sorting domain-containing protein</fullName>
    </submittedName>
</protein>
<dbReference type="SUPFAM" id="SSF117281">
    <property type="entry name" value="Kelch motif"/>
    <property type="match status" value="1"/>
</dbReference>
<dbReference type="Gene3D" id="2.120.10.80">
    <property type="entry name" value="Kelch-type beta propeller"/>
    <property type="match status" value="1"/>
</dbReference>
<name>A0A7C3Z0C9_UNCW3</name>
<dbReference type="NCBIfam" id="TIGR04183">
    <property type="entry name" value="Por_Secre_tail"/>
    <property type="match status" value="1"/>
</dbReference>
<dbReference type="GO" id="GO:0005576">
    <property type="term" value="C:extracellular region"/>
    <property type="evidence" value="ECO:0007669"/>
    <property type="project" value="UniProtKB-SubCell"/>
</dbReference>
<gene>
    <name evidence="1" type="ORF">ENX07_05445</name>
</gene>
<organism evidence="1">
    <name type="scientific">candidate division WOR-3 bacterium</name>
    <dbReference type="NCBI Taxonomy" id="2052148"/>
    <lineage>
        <taxon>Bacteria</taxon>
        <taxon>Bacteria division WOR-3</taxon>
    </lineage>
</organism>
<evidence type="ECO:0000313" key="1">
    <source>
        <dbReference type="EMBL" id="HGE99497.1"/>
    </source>
</evidence>
<dbReference type="InterPro" id="IPR015915">
    <property type="entry name" value="Kelch-typ_b-propeller"/>
</dbReference>
<sequence>MTEFFYQREGWRRYLIGILVFLFFLLPAKSESSYLLELNPTDDVHITSYGVGEGKNVFLKFDISSLPDNCLIDSAFLFVYVRDTFGDWDGDITFWNVNSQTWTESDSAHHIWNIPTSNQIDQISDFGMVEDTWTKSVDLKDIVLVDYNAGHQYVSFKLKDPDDLTLVVPPSLPENQPNFLYCGDVVSGNYIRFRPREHTPRPPVLRIYYTLYDVGVKSLVAPKGILDSGTVVIPQAWIKNYGTEDANFPVVFRVRSISYDSVIYSDTQDVSLAAGDSILQNFAPLPLSMRGWFRGICSTRYNLDQNSNNDKKGRRFGVYRRYREDFNIPWSTSSPPPGWRITWTGDTSTSDWHRRDSASSPWTQNPTPYAAIVYISSDDGPDSLISPAYDFSDMNNVFLRCSTYFRPDDTTRFSAKIVGITSSDTYLIREYKEPFGPGVEVFRLDWADFQSNVRLAWVFEGEVRGIYWWCLDNVNLYGDMVFPNDCGISEIIRPKPFELPGIIYPEVLVKNFGLDSQMVKVYCGIYDGDTLGPEVYLESVIPISPLPPQETLRVIFPGFTPISVDYGVRFWTILSDTIDDNPTNDSASRNFLVSHYKTYLYDDSVPVRDTFFYFADEGIGVRFIPEYYPYKIAYAGFYFRADDTLPNRFKIRILSDDGIDSSPGTILYESEEIGVLAPGWNVIDLRDKNILIKEGGFYLFYLTARDYPSGPQLYRDRARNPIAQNRYYYLLADSVYKKDTTPGDWMIRVTVDFSEPTLADSDLASVFVFKPRGELVLRPRGKEFPISARVVNYGNLTVYPQISPQPVVTCTVYDVSGQVVYYESKSLLSESLPSLSGEMVEFTPFAFPSPGRYRVRVRTILPGDTVLANDIATKEIYINPAYFTGGPDHGIYRHYWIDSDTTGGPVFSWIDTTDMFTLISEGDGASVDLPGGLPFPFKFYDTSYTYLRVSCDGWLSFLPNPVLAPDNRSIPNPNLPNGALYPFWDDLILGRDFGGGRIGYKVIGEEPLRKVVVIWDRVRRKGTNYSDTLSPISFEVILNENGVITFQYLDVITGDRRYDNGRSATVGIEDTMGGVALQYLFGEGRVNYPGNLLSNGRAIRFFRLFQDAGIAKIIAPKKEDYPGTIAPKVRIGNFGTLPDTFWTFIKIYSLPDTQLLRADSLLYHLLPSETTTITFSPFGLIPGNYLLRCSTYSTEDYNFKNDTASLYFTLRKWRQEDDIPRGITGRRVKSGALVYAEGSVYALKGHNTNEFWKWDLAKDSWISMPPLPDSSKYLKRRTKTKYGCALAYSPDLHRIYAFKGSRRQDFYYFDLTDSIPTESSWVECCTIPKGASGKGPGKGASLVYEPVSHQFFAIKGENTLEFWSYNPLTDVWEARPDFPGGPYLKRLGYGSALAAKDGVVYGVKGRNTQEFYGYLVADNIWRTLRDVGYPGFKKVKSGACLTAFTDKLYLALGGNSLEFLSYEILSDTWRQRDSIPRGPYNCKVKPGAAITASDSIVYLFKGGNKTEFWSYGAYLDLQPELLSKGIMEEEIKTVKLPFSLTISPNPAGKLLRIKLTAGGKGRKEIKVFAADGRLITTLSIPIDGNLVWNWKTKEGKILPSGIYLFQLENGKEKITRKIIKF</sequence>
<accession>A0A7C3Z0C9</accession>
<comment type="caution">
    <text evidence="1">The sequence shown here is derived from an EMBL/GenBank/DDBJ whole genome shotgun (WGS) entry which is preliminary data.</text>
</comment>
<proteinExistence type="predicted"/>
<dbReference type="EMBL" id="DTMQ01000037">
    <property type="protein sequence ID" value="HGE99497.1"/>
    <property type="molecule type" value="Genomic_DNA"/>
</dbReference>
<reference evidence="1" key="1">
    <citation type="journal article" date="2020" name="mSystems">
        <title>Genome- and Community-Level Interaction Insights into Carbon Utilization and Element Cycling Functions of Hydrothermarchaeota in Hydrothermal Sediment.</title>
        <authorList>
            <person name="Zhou Z."/>
            <person name="Liu Y."/>
            <person name="Xu W."/>
            <person name="Pan J."/>
            <person name="Luo Z.H."/>
            <person name="Li M."/>
        </authorList>
    </citation>
    <scope>NUCLEOTIDE SEQUENCE [LARGE SCALE GENOMIC DNA]</scope>
    <source>
        <strain evidence="1">SpSt-906</strain>
    </source>
</reference>
<dbReference type="InterPro" id="IPR026444">
    <property type="entry name" value="Secre_tail"/>
</dbReference>